<sequence length="152" mass="17700">MRRLAEWYLPTNVELSVPAERIALWYNYRRQIESFFKLLKAAGHQLECWEQETGPALFRRVLIATQACVLAWPPMRETGEQTVRKREVLVRLSGRQMKRTRPVTAPALLDGLFKRFSLWGVLNEYSIEELQAFADFAFPRRFEIPGKAKGDG</sequence>
<dbReference type="InParanoid" id="A0A5Q0BHU5"/>
<protein>
    <recommendedName>
        <fullName evidence="3">Transposase</fullName>
    </recommendedName>
</protein>
<accession>A0A5Q0BHU5</accession>
<dbReference type="Gene3D" id="3.90.350.10">
    <property type="entry name" value="Transposase Inhibitor Protein From Tn5, Chain A, domain 1"/>
    <property type="match status" value="1"/>
</dbReference>
<dbReference type="RefSeq" id="WP_153248687.1">
    <property type="nucleotide sequence ID" value="NZ_CP044205.1"/>
</dbReference>
<dbReference type="InterPro" id="IPR012337">
    <property type="entry name" value="RNaseH-like_sf"/>
</dbReference>
<dbReference type="SUPFAM" id="SSF53098">
    <property type="entry name" value="Ribonuclease H-like"/>
    <property type="match status" value="1"/>
</dbReference>
<name>A0A5Q0BHU5_9GAMM</name>
<proteinExistence type="predicted"/>
<organism evidence="1 2">
    <name type="scientific">Candidatus Methylospira mobilis</name>
    <dbReference type="NCBI Taxonomy" id="1808979"/>
    <lineage>
        <taxon>Bacteria</taxon>
        <taxon>Pseudomonadati</taxon>
        <taxon>Pseudomonadota</taxon>
        <taxon>Gammaproteobacteria</taxon>
        <taxon>Methylococcales</taxon>
        <taxon>Methylococcaceae</taxon>
        <taxon>Candidatus Methylospira</taxon>
    </lineage>
</organism>
<gene>
    <name evidence="1" type="ORF">F6R98_08685</name>
</gene>
<dbReference type="Proteomes" id="UP000325755">
    <property type="component" value="Chromosome"/>
</dbReference>
<evidence type="ECO:0000313" key="1">
    <source>
        <dbReference type="EMBL" id="QFY42692.1"/>
    </source>
</evidence>
<dbReference type="EMBL" id="CP044205">
    <property type="protein sequence ID" value="QFY42692.1"/>
    <property type="molecule type" value="Genomic_DNA"/>
</dbReference>
<dbReference type="AlphaFoldDB" id="A0A5Q0BHU5"/>
<evidence type="ECO:0008006" key="3">
    <source>
        <dbReference type="Google" id="ProtNLM"/>
    </source>
</evidence>
<reference evidence="1 2" key="1">
    <citation type="submission" date="2019-09" db="EMBL/GenBank/DDBJ databases">
        <title>Ecophysiology of the spiral-shaped methanotroph Methylospira mobilis as revealed by the complete genome sequence.</title>
        <authorList>
            <person name="Oshkin I.Y."/>
            <person name="Dedysh S.N."/>
            <person name="Miroshnikov K."/>
            <person name="Danilova O.V."/>
            <person name="Hakobyan A."/>
            <person name="Liesack W."/>
        </authorList>
    </citation>
    <scope>NUCLEOTIDE SEQUENCE [LARGE SCALE GENOMIC DNA]</scope>
    <source>
        <strain evidence="1 2">Shm1</strain>
    </source>
</reference>
<evidence type="ECO:0000313" key="2">
    <source>
        <dbReference type="Proteomes" id="UP000325755"/>
    </source>
</evidence>
<dbReference type="KEGG" id="mmob:F6R98_08685"/>
<dbReference type="OrthoDB" id="5570897at2"/>
<keyword evidence="2" id="KW-1185">Reference proteome</keyword>